<gene>
    <name evidence="2" type="ORF">BOTBODRAFT_419173</name>
</gene>
<keyword evidence="3" id="KW-1185">Reference proteome</keyword>
<dbReference type="PANTHER" id="PTHR44666">
    <property type="entry name" value="WD REPEAT-CONTAINING PROTEIN 53"/>
    <property type="match status" value="1"/>
</dbReference>
<dbReference type="SUPFAM" id="SSF50978">
    <property type="entry name" value="WD40 repeat-like"/>
    <property type="match status" value="1"/>
</dbReference>
<dbReference type="HOGENOM" id="CLU_066072_0_0_1"/>
<dbReference type="STRING" id="930990.A0A067MC37"/>
<proteinExistence type="predicted"/>
<dbReference type="SMART" id="SM00320">
    <property type="entry name" value="WD40"/>
    <property type="match status" value="3"/>
</dbReference>
<sequence length="370" mass="38757">MSEITTASNVDAGRSPRTEPELPLLTLEASSPITSLATAHPSYLAAGSEDGTVRIYAPPQPKVVKAIRRLGGEVSSLVFCTKGKQDGRPPSTLWVVCENSALCFNLESDSLILDKGGAMVNLRLLEPSTEDDVVNKLAINPAQTHLAYSCDSGIVGIVELKSKSNTRMKAGHANVCDTLSFIPDRPRELVSGGYDKALLHFDYLQGVKLSQFDLTDVPASNDEDPQSNVSLSPPLCHALAVSPAGIIAAATASGHLWVGLGGKKGGKKKARKWEGLKPDEAKSFKIAEGPVVAVAFRAPEAVLTVTLSGSLALHTLNSSDDYSLQKVWSTATKKVVKANAVASGGDTGWVAVGGAGSANKGYVEVWTGPG</sequence>
<evidence type="ECO:0000313" key="3">
    <source>
        <dbReference type="Proteomes" id="UP000027195"/>
    </source>
</evidence>
<evidence type="ECO:0000313" key="2">
    <source>
        <dbReference type="EMBL" id="KDQ12250.1"/>
    </source>
</evidence>
<evidence type="ECO:0008006" key="4">
    <source>
        <dbReference type="Google" id="ProtNLM"/>
    </source>
</evidence>
<dbReference type="PANTHER" id="PTHR44666:SF1">
    <property type="entry name" value="WD REPEAT-CONTAINING PROTEIN 53"/>
    <property type="match status" value="1"/>
</dbReference>
<dbReference type="Pfam" id="PF00400">
    <property type="entry name" value="WD40"/>
    <property type="match status" value="1"/>
</dbReference>
<reference evidence="3" key="1">
    <citation type="journal article" date="2014" name="Proc. Natl. Acad. Sci. U.S.A.">
        <title>Extensive sampling of basidiomycete genomes demonstrates inadequacy of the white-rot/brown-rot paradigm for wood decay fungi.</title>
        <authorList>
            <person name="Riley R."/>
            <person name="Salamov A.A."/>
            <person name="Brown D.W."/>
            <person name="Nagy L.G."/>
            <person name="Floudas D."/>
            <person name="Held B.W."/>
            <person name="Levasseur A."/>
            <person name="Lombard V."/>
            <person name="Morin E."/>
            <person name="Otillar R."/>
            <person name="Lindquist E.A."/>
            <person name="Sun H."/>
            <person name="LaButti K.M."/>
            <person name="Schmutz J."/>
            <person name="Jabbour D."/>
            <person name="Luo H."/>
            <person name="Baker S.E."/>
            <person name="Pisabarro A.G."/>
            <person name="Walton J.D."/>
            <person name="Blanchette R.A."/>
            <person name="Henrissat B."/>
            <person name="Martin F."/>
            <person name="Cullen D."/>
            <person name="Hibbett D.S."/>
            <person name="Grigoriev I.V."/>
        </authorList>
    </citation>
    <scope>NUCLEOTIDE SEQUENCE [LARGE SCALE GENOMIC DNA]</scope>
    <source>
        <strain evidence="3">FD-172 SS1</strain>
    </source>
</reference>
<dbReference type="InterPro" id="IPR001680">
    <property type="entry name" value="WD40_rpt"/>
</dbReference>
<dbReference type="Proteomes" id="UP000027195">
    <property type="component" value="Unassembled WGS sequence"/>
</dbReference>
<organism evidence="2 3">
    <name type="scientific">Botryobasidium botryosum (strain FD-172 SS1)</name>
    <dbReference type="NCBI Taxonomy" id="930990"/>
    <lineage>
        <taxon>Eukaryota</taxon>
        <taxon>Fungi</taxon>
        <taxon>Dikarya</taxon>
        <taxon>Basidiomycota</taxon>
        <taxon>Agaricomycotina</taxon>
        <taxon>Agaricomycetes</taxon>
        <taxon>Cantharellales</taxon>
        <taxon>Botryobasidiaceae</taxon>
        <taxon>Botryobasidium</taxon>
    </lineage>
</organism>
<dbReference type="AlphaFoldDB" id="A0A067MC37"/>
<dbReference type="Gene3D" id="2.130.10.10">
    <property type="entry name" value="YVTN repeat-like/Quinoprotein amine dehydrogenase"/>
    <property type="match status" value="2"/>
</dbReference>
<dbReference type="InterPro" id="IPR036322">
    <property type="entry name" value="WD40_repeat_dom_sf"/>
</dbReference>
<feature type="region of interest" description="Disordered" evidence="1">
    <location>
        <begin position="1"/>
        <end position="20"/>
    </location>
</feature>
<protein>
    <recommendedName>
        <fullName evidence="4">Anaphase-promoting complex subunit 4 WD40 domain-containing protein</fullName>
    </recommendedName>
</protein>
<dbReference type="InParanoid" id="A0A067MC37"/>
<dbReference type="InterPro" id="IPR015943">
    <property type="entry name" value="WD40/YVTN_repeat-like_dom_sf"/>
</dbReference>
<evidence type="ECO:0000256" key="1">
    <source>
        <dbReference type="SAM" id="MobiDB-lite"/>
    </source>
</evidence>
<accession>A0A067MC37</accession>
<name>A0A067MC37_BOTB1</name>
<dbReference type="OrthoDB" id="2161379at2759"/>
<dbReference type="EMBL" id="KL198051">
    <property type="protein sequence ID" value="KDQ12250.1"/>
    <property type="molecule type" value="Genomic_DNA"/>
</dbReference>
<dbReference type="InterPro" id="IPR042453">
    <property type="entry name" value="WDR53"/>
</dbReference>